<keyword evidence="7" id="KW-0325">Glycoprotein</keyword>
<dbReference type="PRINTS" id="PR00237">
    <property type="entry name" value="GPCRRHODOPSN"/>
</dbReference>
<feature type="transmembrane region" description="Helical" evidence="10">
    <location>
        <begin position="125"/>
        <end position="147"/>
    </location>
</feature>
<reference evidence="13" key="1">
    <citation type="submission" date="2025-08" db="UniProtKB">
        <authorList>
            <consortium name="RefSeq"/>
        </authorList>
    </citation>
    <scope>IDENTIFICATION</scope>
</reference>
<evidence type="ECO:0000256" key="4">
    <source>
        <dbReference type="ARBA" id="ARBA00023040"/>
    </source>
</evidence>
<evidence type="ECO:0000256" key="5">
    <source>
        <dbReference type="ARBA" id="ARBA00023136"/>
    </source>
</evidence>
<keyword evidence="3 10" id="KW-1133">Transmembrane helix</keyword>
<dbReference type="KEGG" id="cgob:115020307"/>
<name>A0A6J2R778_COTGO</name>
<evidence type="ECO:0000256" key="9">
    <source>
        <dbReference type="RuleBase" id="RU000688"/>
    </source>
</evidence>
<feature type="transmembrane region" description="Helical" evidence="10">
    <location>
        <begin position="266"/>
        <end position="287"/>
    </location>
</feature>
<evidence type="ECO:0000259" key="11">
    <source>
        <dbReference type="PROSITE" id="PS50262"/>
    </source>
</evidence>
<dbReference type="SUPFAM" id="SSF81321">
    <property type="entry name" value="Family A G protein-coupled receptor-like"/>
    <property type="match status" value="1"/>
</dbReference>
<feature type="transmembrane region" description="Helical" evidence="10">
    <location>
        <begin position="6"/>
        <end position="27"/>
    </location>
</feature>
<evidence type="ECO:0000313" key="13">
    <source>
        <dbReference type="RefSeq" id="XP_029306119.1"/>
    </source>
</evidence>
<dbReference type="InterPro" id="IPR000276">
    <property type="entry name" value="GPCR_Rhodpsn"/>
</dbReference>
<dbReference type="InterPro" id="IPR017452">
    <property type="entry name" value="GPCR_Rhodpsn_7TM"/>
</dbReference>
<dbReference type="Proteomes" id="UP000504630">
    <property type="component" value="Chromosome 15"/>
</dbReference>
<dbReference type="PROSITE" id="PS00237">
    <property type="entry name" value="G_PROTEIN_RECEP_F1_1"/>
    <property type="match status" value="1"/>
</dbReference>
<dbReference type="GO" id="GO:0004930">
    <property type="term" value="F:G protein-coupled receptor activity"/>
    <property type="evidence" value="ECO:0007669"/>
    <property type="project" value="UniProtKB-KW"/>
</dbReference>
<dbReference type="PANTHER" id="PTHR24232">
    <property type="entry name" value="G-PROTEIN COUPLED RECEPTOR"/>
    <property type="match status" value="1"/>
</dbReference>
<dbReference type="InParanoid" id="A0A6J2R778"/>
<keyword evidence="12" id="KW-1185">Reference proteome</keyword>
<evidence type="ECO:0000256" key="10">
    <source>
        <dbReference type="SAM" id="Phobius"/>
    </source>
</evidence>
<feature type="domain" description="G-protein coupled receptors family 1 profile" evidence="11">
    <location>
        <begin position="103"/>
        <end position="318"/>
    </location>
</feature>
<proteinExistence type="inferred from homology"/>
<dbReference type="AlphaFoldDB" id="A0A6J2R778"/>
<evidence type="ECO:0000256" key="1">
    <source>
        <dbReference type="ARBA" id="ARBA00004141"/>
    </source>
</evidence>
<protein>
    <submittedName>
        <fullName evidence="13">G-protein coupled receptor 4-like</fullName>
    </submittedName>
</protein>
<feature type="transmembrane region" description="Helical" evidence="10">
    <location>
        <begin position="228"/>
        <end position="245"/>
    </location>
</feature>
<keyword evidence="4 9" id="KW-0297">G-protein coupled receptor</keyword>
<dbReference type="PANTHER" id="PTHR24232:SF85">
    <property type="entry name" value="G-PROTEIN COUPLED RECEPTOR 4"/>
    <property type="match status" value="1"/>
</dbReference>
<evidence type="ECO:0000256" key="6">
    <source>
        <dbReference type="ARBA" id="ARBA00023170"/>
    </source>
</evidence>
<dbReference type="RefSeq" id="XP_029306119.1">
    <property type="nucleotide sequence ID" value="XM_029450259.1"/>
</dbReference>
<evidence type="ECO:0000256" key="3">
    <source>
        <dbReference type="ARBA" id="ARBA00022989"/>
    </source>
</evidence>
<evidence type="ECO:0000256" key="2">
    <source>
        <dbReference type="ARBA" id="ARBA00022692"/>
    </source>
</evidence>
<dbReference type="GO" id="GO:0035025">
    <property type="term" value="P:positive regulation of Rho protein signal transduction"/>
    <property type="evidence" value="ECO:0007669"/>
    <property type="project" value="TreeGrafter"/>
</dbReference>
<organism evidence="12 13">
    <name type="scientific">Cottoperca gobio</name>
    <name type="common">Frogmouth</name>
    <name type="synonym">Aphritis gobio</name>
    <dbReference type="NCBI Taxonomy" id="56716"/>
    <lineage>
        <taxon>Eukaryota</taxon>
        <taxon>Metazoa</taxon>
        <taxon>Chordata</taxon>
        <taxon>Craniata</taxon>
        <taxon>Vertebrata</taxon>
        <taxon>Euteleostomi</taxon>
        <taxon>Actinopterygii</taxon>
        <taxon>Neopterygii</taxon>
        <taxon>Teleostei</taxon>
        <taxon>Neoteleostei</taxon>
        <taxon>Acanthomorphata</taxon>
        <taxon>Eupercaria</taxon>
        <taxon>Perciformes</taxon>
        <taxon>Notothenioidei</taxon>
        <taxon>Bovichtidae</taxon>
        <taxon>Cottoperca</taxon>
    </lineage>
</organism>
<comment type="similarity">
    <text evidence="9">Belongs to the G-protein coupled receptor 1 family.</text>
</comment>
<dbReference type="PROSITE" id="PS50262">
    <property type="entry name" value="G_PROTEIN_RECEP_F1_2"/>
    <property type="match status" value="1"/>
</dbReference>
<evidence type="ECO:0000256" key="7">
    <source>
        <dbReference type="ARBA" id="ARBA00023180"/>
    </source>
</evidence>
<dbReference type="GO" id="GO:0005886">
    <property type="term" value="C:plasma membrane"/>
    <property type="evidence" value="ECO:0007669"/>
    <property type="project" value="TreeGrafter"/>
</dbReference>
<accession>A0A6J2R778</accession>
<evidence type="ECO:0000313" key="12">
    <source>
        <dbReference type="Proteomes" id="UP000504630"/>
    </source>
</evidence>
<keyword evidence="8 9" id="KW-0807">Transducer</keyword>
<dbReference type="Pfam" id="PF00001">
    <property type="entry name" value="7tm_1"/>
    <property type="match status" value="1"/>
</dbReference>
<feature type="transmembrane region" description="Helical" evidence="10">
    <location>
        <begin position="159"/>
        <end position="178"/>
    </location>
</feature>
<dbReference type="Gene3D" id="1.20.1070.10">
    <property type="entry name" value="Rhodopsin 7-helix transmembrane proteins"/>
    <property type="match status" value="1"/>
</dbReference>
<gene>
    <name evidence="13" type="primary">LOC115020307</name>
</gene>
<dbReference type="GO" id="GO:0007200">
    <property type="term" value="P:phospholipase C-activating G protein-coupled receptor signaling pathway"/>
    <property type="evidence" value="ECO:0007669"/>
    <property type="project" value="TreeGrafter"/>
</dbReference>
<comment type="subcellular location">
    <subcellularLocation>
        <location evidence="1">Membrane</location>
        <topology evidence="1">Multi-pass membrane protein</topology>
    </subcellularLocation>
</comment>
<sequence>MAVNIPGVIAMSFFYLLVLGTGIWASFKSKREQKKSSASGIEMALLGNRSINVVVGIFTMTDKIETFWNISDDYDWTPFSSYEYSGQTGFISYVVTCIIICIGLPLTLTAIFAVYFLVQKDHVAPIFVMNLLISDVIQLCCMIVLVVPPKHGKTYHTIFIIYYSGLVASVCFMVSIGLERYLVIAHPLWYRFRRSIKISVVVCVVIWVLPAVYLLRSLFWYITYVQETISAVFFLLPLPLLIFFLSGTLRALSASISVPADDKRRIVGMLVLVLLIYTLLFLPYIIWLLSDGIKCDITFIHLSSLLLRLSPLADLALYVLMRKGTIDKLLASVCCCRMDSNDSSSSAV</sequence>
<keyword evidence="6 9" id="KW-0675">Receptor</keyword>
<feature type="transmembrane region" description="Helical" evidence="10">
    <location>
        <begin position="90"/>
        <end position="118"/>
    </location>
</feature>
<feature type="transmembrane region" description="Helical" evidence="10">
    <location>
        <begin position="299"/>
        <end position="320"/>
    </location>
</feature>
<dbReference type="GeneID" id="115020307"/>
<keyword evidence="2 9" id="KW-0812">Transmembrane</keyword>
<keyword evidence="5 10" id="KW-0472">Membrane</keyword>
<evidence type="ECO:0000256" key="8">
    <source>
        <dbReference type="ARBA" id="ARBA00023224"/>
    </source>
</evidence>
<dbReference type="OrthoDB" id="5961704at2759"/>
<feature type="transmembrane region" description="Helical" evidence="10">
    <location>
        <begin position="198"/>
        <end position="222"/>
    </location>
</feature>